<name>A0A396ZVW6_APHAT</name>
<evidence type="ECO:0000313" key="1">
    <source>
        <dbReference type="EMBL" id="RHX99722.1"/>
    </source>
</evidence>
<evidence type="ECO:0000313" key="2">
    <source>
        <dbReference type="Proteomes" id="UP000265427"/>
    </source>
</evidence>
<dbReference type="InterPro" id="IPR023213">
    <property type="entry name" value="CAT-like_dom_sf"/>
</dbReference>
<dbReference type="VEuPathDB" id="FungiDB:H257_16692"/>
<evidence type="ECO:0008006" key="3">
    <source>
        <dbReference type="Google" id="ProtNLM"/>
    </source>
</evidence>
<sequence length="404" mass="44417">MDEIPLLPSEVYLLRVSSVSSITFYTTTSSDDGNSHDGIRAFLQARLGTITACNPWLQGQLKRSKVGLVLQVEHRNQPLQLGAYDLPQLSPDMPYNDLTTSLEPLAVLRGTELMGNPDQPIFRVAWISISPTVGAFYMSLSHVVADGYTYYRVFNMFGAACTPSALTPRRRPDLPMRTKGYNDTVDLHRSVSMLWHMASTALMSPTPTISVHTLSNEWITREKEAALPTTAVSTNDIVTSWYFQLCRADVGFMVVNTRDKYPHVTHDLAGNYTTLVGYQPQDYASPSLLRASLQSVPYRRAVSGGLPWMFCKSTAMITSWASLSDAAPPALPQCTLVAHFPVADASYNPPYTSLAVVFRKSPAELGIILRTRSPFDNASALADATTSSSTRCSVVDQVKNVTFA</sequence>
<comment type="caution">
    <text evidence="1">The sequence shown here is derived from an EMBL/GenBank/DDBJ whole genome shotgun (WGS) entry which is preliminary data.</text>
</comment>
<dbReference type="EMBL" id="QUSZ01008960">
    <property type="protein sequence ID" value="RHX99722.1"/>
    <property type="molecule type" value="Genomic_DNA"/>
</dbReference>
<accession>A0A396ZVW6</accession>
<gene>
    <name evidence="1" type="ORF">DYB36_003767</name>
</gene>
<dbReference type="Proteomes" id="UP000265427">
    <property type="component" value="Unassembled WGS sequence"/>
</dbReference>
<protein>
    <recommendedName>
        <fullName evidence="3">Condensation domain-containing protein</fullName>
    </recommendedName>
</protein>
<dbReference type="SUPFAM" id="SSF52777">
    <property type="entry name" value="CoA-dependent acyltransferases"/>
    <property type="match status" value="1"/>
</dbReference>
<dbReference type="AlphaFoldDB" id="A0A396ZVW6"/>
<reference evidence="1 2" key="1">
    <citation type="submission" date="2018-08" db="EMBL/GenBank/DDBJ databases">
        <title>Aphanomyces genome sequencing and annotation.</title>
        <authorList>
            <person name="Minardi D."/>
            <person name="Oidtmann B."/>
            <person name="Van Der Giezen M."/>
            <person name="Studholme D.J."/>
        </authorList>
    </citation>
    <scope>NUCLEOTIDE SEQUENCE [LARGE SCALE GENOMIC DNA]</scope>
    <source>
        <strain evidence="1 2">Kv</strain>
    </source>
</reference>
<organism evidence="1 2">
    <name type="scientific">Aphanomyces astaci</name>
    <name type="common">Crayfish plague agent</name>
    <dbReference type="NCBI Taxonomy" id="112090"/>
    <lineage>
        <taxon>Eukaryota</taxon>
        <taxon>Sar</taxon>
        <taxon>Stramenopiles</taxon>
        <taxon>Oomycota</taxon>
        <taxon>Saprolegniomycetes</taxon>
        <taxon>Saprolegniales</taxon>
        <taxon>Verrucalvaceae</taxon>
        <taxon>Aphanomyces</taxon>
    </lineage>
</organism>
<proteinExistence type="predicted"/>
<dbReference type="Gene3D" id="3.30.559.10">
    <property type="entry name" value="Chloramphenicol acetyltransferase-like domain"/>
    <property type="match status" value="1"/>
</dbReference>